<protein>
    <submittedName>
        <fullName evidence="1">DUF4156 domain-containing protein</fullName>
    </submittedName>
</protein>
<gene>
    <name evidence="1" type="ORF">H4O21_13800</name>
</gene>
<organism evidence="1 2">
    <name type="scientific">Oceanospirillum sediminis</name>
    <dbReference type="NCBI Taxonomy" id="2760088"/>
    <lineage>
        <taxon>Bacteria</taxon>
        <taxon>Pseudomonadati</taxon>
        <taxon>Pseudomonadota</taxon>
        <taxon>Gammaproteobacteria</taxon>
        <taxon>Oceanospirillales</taxon>
        <taxon>Oceanospirillaceae</taxon>
        <taxon>Oceanospirillum</taxon>
    </lineage>
</organism>
<accession>A0A839IT73</accession>
<dbReference type="PROSITE" id="PS51257">
    <property type="entry name" value="PROKAR_LIPOPROTEIN"/>
    <property type="match status" value="1"/>
</dbReference>
<sequence length="103" mass="11298">MLRILLITGLAVLATGCNWVKPIAGSEQVRLLQSNQVQSCQKLGSTTSFVKHKVAGIERSRETVMEELVILGKNQATEMTGNAIVSQGAMQNGRIKFHIYRCP</sequence>
<dbReference type="EMBL" id="JACJFM010000017">
    <property type="protein sequence ID" value="MBB1487679.1"/>
    <property type="molecule type" value="Genomic_DNA"/>
</dbReference>
<dbReference type="Pfam" id="PF13698">
    <property type="entry name" value="DUF4156"/>
    <property type="match status" value="1"/>
</dbReference>
<evidence type="ECO:0000313" key="2">
    <source>
        <dbReference type="Proteomes" id="UP000565262"/>
    </source>
</evidence>
<dbReference type="AlphaFoldDB" id="A0A839IT73"/>
<proteinExistence type="predicted"/>
<keyword evidence="2" id="KW-1185">Reference proteome</keyword>
<dbReference type="InterPro" id="IPR025294">
    <property type="entry name" value="DUF4156"/>
</dbReference>
<dbReference type="RefSeq" id="WP_182809454.1">
    <property type="nucleotide sequence ID" value="NZ_JACJFM010000017.1"/>
</dbReference>
<dbReference type="Proteomes" id="UP000565262">
    <property type="component" value="Unassembled WGS sequence"/>
</dbReference>
<evidence type="ECO:0000313" key="1">
    <source>
        <dbReference type="EMBL" id="MBB1487679.1"/>
    </source>
</evidence>
<comment type="caution">
    <text evidence="1">The sequence shown here is derived from an EMBL/GenBank/DDBJ whole genome shotgun (WGS) entry which is preliminary data.</text>
</comment>
<name>A0A839IT73_9GAMM</name>
<reference evidence="1 2" key="1">
    <citation type="submission" date="2020-08" db="EMBL/GenBank/DDBJ databases">
        <title>Oceanospirillum sp. nov. isolated from marine sediment.</title>
        <authorList>
            <person name="Ji X."/>
        </authorList>
    </citation>
    <scope>NUCLEOTIDE SEQUENCE [LARGE SCALE GENOMIC DNA]</scope>
    <source>
        <strain evidence="1 2">D5</strain>
    </source>
</reference>